<evidence type="ECO:0000256" key="3">
    <source>
        <dbReference type="ARBA" id="ARBA00022679"/>
    </source>
</evidence>
<dbReference type="Pfam" id="PF03632">
    <property type="entry name" value="Glyco_hydro_65m"/>
    <property type="match status" value="1"/>
</dbReference>
<dbReference type="GO" id="GO:0016787">
    <property type="term" value="F:hydrolase activity"/>
    <property type="evidence" value="ECO:0007669"/>
    <property type="project" value="UniProtKB-KW"/>
</dbReference>
<dbReference type="Pfam" id="PF03633">
    <property type="entry name" value="Glyco_hydro_65C"/>
    <property type="match status" value="1"/>
</dbReference>
<feature type="domain" description="Glycoside hydrolase family 65 N-terminal" evidence="7">
    <location>
        <begin position="7"/>
        <end position="261"/>
    </location>
</feature>
<organism evidence="8 9">
    <name type="scientific">Streptomonospora wellingtoniae</name>
    <dbReference type="NCBI Taxonomy" id="3075544"/>
    <lineage>
        <taxon>Bacteria</taxon>
        <taxon>Bacillati</taxon>
        <taxon>Actinomycetota</taxon>
        <taxon>Actinomycetes</taxon>
        <taxon>Streptosporangiales</taxon>
        <taxon>Nocardiopsidaceae</taxon>
        <taxon>Streptomonospora</taxon>
    </lineage>
</organism>
<proteinExistence type="inferred from homology"/>
<dbReference type="InterPro" id="IPR005195">
    <property type="entry name" value="Glyco_hydro_65_M"/>
</dbReference>
<dbReference type="InterPro" id="IPR005194">
    <property type="entry name" value="Glyco_hydro_65_C"/>
</dbReference>
<dbReference type="InterPro" id="IPR005196">
    <property type="entry name" value="Glyco_hydro_65_N"/>
</dbReference>
<dbReference type="SUPFAM" id="SSF48208">
    <property type="entry name" value="Six-hairpin glycosidases"/>
    <property type="match status" value="1"/>
</dbReference>
<evidence type="ECO:0000259" key="5">
    <source>
        <dbReference type="Pfam" id="PF03632"/>
    </source>
</evidence>
<keyword evidence="8" id="KW-0378">Hydrolase</keyword>
<dbReference type="PANTHER" id="PTHR11051">
    <property type="entry name" value="GLYCOSYL HYDROLASE-RELATED"/>
    <property type="match status" value="1"/>
</dbReference>
<evidence type="ECO:0000313" key="9">
    <source>
        <dbReference type="Proteomes" id="UP001183226"/>
    </source>
</evidence>
<dbReference type="Gene3D" id="2.70.98.40">
    <property type="entry name" value="Glycoside hydrolase, family 65, N-terminal domain"/>
    <property type="match status" value="1"/>
</dbReference>
<accession>A0ABU2L1Q6</accession>
<dbReference type="Pfam" id="PF03636">
    <property type="entry name" value="Glyco_hydro_65N"/>
    <property type="match status" value="1"/>
</dbReference>
<keyword evidence="9" id="KW-1185">Reference proteome</keyword>
<comment type="caution">
    <text evidence="8">The sequence shown here is derived from an EMBL/GenBank/DDBJ whole genome shotgun (WGS) entry which is preliminary data.</text>
</comment>
<feature type="domain" description="Glycoside hydrolase family 65 central catalytic" evidence="5">
    <location>
        <begin position="314"/>
        <end position="712"/>
    </location>
</feature>
<name>A0ABU2L1Q6_9ACTN</name>
<reference evidence="9" key="1">
    <citation type="submission" date="2023-07" db="EMBL/GenBank/DDBJ databases">
        <title>30 novel species of actinomycetes from the DSMZ collection.</title>
        <authorList>
            <person name="Nouioui I."/>
        </authorList>
    </citation>
    <scope>NUCLEOTIDE SEQUENCE [LARGE SCALE GENOMIC DNA]</scope>
    <source>
        <strain evidence="9">DSM 45055</strain>
    </source>
</reference>
<keyword evidence="3" id="KW-0808">Transferase</keyword>
<evidence type="ECO:0000256" key="1">
    <source>
        <dbReference type="ARBA" id="ARBA00006768"/>
    </source>
</evidence>
<dbReference type="InterPro" id="IPR011013">
    <property type="entry name" value="Gal_mutarotase_sf_dom"/>
</dbReference>
<evidence type="ECO:0000313" key="8">
    <source>
        <dbReference type="EMBL" id="MDT0305198.1"/>
    </source>
</evidence>
<gene>
    <name evidence="8" type="ORF">RM446_23995</name>
</gene>
<dbReference type="Gene3D" id="1.50.10.10">
    <property type="match status" value="1"/>
</dbReference>
<dbReference type="Proteomes" id="UP001183226">
    <property type="component" value="Unassembled WGS sequence"/>
</dbReference>
<dbReference type="SUPFAM" id="SSF74650">
    <property type="entry name" value="Galactose mutarotase-like"/>
    <property type="match status" value="1"/>
</dbReference>
<feature type="domain" description="Glycoside hydrolase family 65 C-terminal" evidence="6">
    <location>
        <begin position="724"/>
        <end position="785"/>
    </location>
</feature>
<evidence type="ECO:0000259" key="7">
    <source>
        <dbReference type="Pfam" id="PF03636"/>
    </source>
</evidence>
<dbReference type="PANTHER" id="PTHR11051:SF8">
    <property type="entry name" value="PROTEIN-GLUCOSYLGALACTOSYLHYDROXYLYSINE GLUCOSIDASE"/>
    <property type="match status" value="1"/>
</dbReference>
<dbReference type="Gene3D" id="2.60.420.10">
    <property type="entry name" value="Maltose phosphorylase, domain 3"/>
    <property type="match status" value="1"/>
</dbReference>
<dbReference type="InterPro" id="IPR008928">
    <property type="entry name" value="6-hairpin_glycosidase_sf"/>
</dbReference>
<evidence type="ECO:0000259" key="6">
    <source>
        <dbReference type="Pfam" id="PF03633"/>
    </source>
</evidence>
<dbReference type="RefSeq" id="WP_311547713.1">
    <property type="nucleotide sequence ID" value="NZ_JAVREK010000039.1"/>
</dbReference>
<dbReference type="PIRSF" id="PIRSF036289">
    <property type="entry name" value="Glycosyl_hydrolase_malt_phosph"/>
    <property type="match status" value="1"/>
</dbReference>
<comment type="similarity">
    <text evidence="1">Belongs to the glycosyl hydrolase 65 family.</text>
</comment>
<dbReference type="InterPro" id="IPR012341">
    <property type="entry name" value="6hp_glycosidase-like_sf"/>
</dbReference>
<dbReference type="InterPro" id="IPR037018">
    <property type="entry name" value="GH65_N"/>
</dbReference>
<dbReference type="EMBL" id="JAVREK010000039">
    <property type="protein sequence ID" value="MDT0305198.1"/>
    <property type="molecule type" value="Genomic_DNA"/>
</dbReference>
<evidence type="ECO:0000256" key="4">
    <source>
        <dbReference type="ARBA" id="ARBA00023295"/>
    </source>
</evidence>
<keyword evidence="2" id="KW-0328">Glycosyltransferase</keyword>
<dbReference type="InterPro" id="IPR017045">
    <property type="entry name" value="Malt_Pase/Glycosyl_Hdrlase"/>
</dbReference>
<sequence>MDSWTLTYEGFEPAREGLRESLFTLGNGYFATRAAAPESRADGVHYPGTYIAGCYNRTTSYVAGREVENEETVNAPNWLPLTFSAEGGPWLGEGGTGPNDQSLELSLRTGVLTRTFHYRDSSGRTTRVRQRRLVSMAEPHLAALEVELTPQNWSGTLGVRSALDGTVTNAGVQRYRQLNGRHLVPRGTGGAAPAETWLRSEASASGIGIAVAARTRVTCGPVPCTAVADARPDWIGNVLRIEAVRGRPVTVEKTVALHTSRDHAIGDPLTAARASLARAGGFADLMEDHALAWRHLWQNFTVDAGDAGDRRILRLHLFHLLQTLSPHTADLDVGVPARGLHGEAYRGHVFWDELFVFPLLNLHLPETARALLRYRRRRLPQARAAARAQGLRGALFPWQSGSDGREETQRLHLNPRSGRWRDDNSHLQRHVGIAIAYNTWQHYRITGDAAFLEEIGAELLLEIARSFADLTSYDRRLGRYVLRGVMGPDEYHDGYPDREEPGVDDNAYTNVMTVWVLQRALEALQELPETARRQLRERIGLTAAETQRFERICARMRVPFHDGVISQFAGYQDLAELDWSAYRARYGDIRRLDRILEAEGDTCNRYRASKQADVLMLFFLLSAEELREILHSLGYGGRADDAGLIPRTVDYYLARTSHGSTLSAVVHAWVLSRTDRAASWRFLREALRSDIDDSQGGSTAEGIHLGAMAGTVDVLIRCYTGLSAQNGVMRLNPALPPELPHLSFHLRFAGHHGVRLDIGATEVRVTPPHSSLPPLAVECRGHSATASPGATRVLPTR</sequence>
<keyword evidence="4" id="KW-0326">Glycosidase</keyword>
<evidence type="ECO:0000256" key="2">
    <source>
        <dbReference type="ARBA" id="ARBA00022676"/>
    </source>
</evidence>
<protein>
    <submittedName>
        <fullName evidence="8">Glycosyl hydrolase family 65 protein</fullName>
    </submittedName>
</protein>